<feature type="compositionally biased region" description="Basic and acidic residues" evidence="5">
    <location>
        <begin position="343"/>
        <end position="360"/>
    </location>
</feature>
<organism evidence="7 8">
    <name type="scientific">Polyrhizophydium stewartii</name>
    <dbReference type="NCBI Taxonomy" id="2732419"/>
    <lineage>
        <taxon>Eukaryota</taxon>
        <taxon>Fungi</taxon>
        <taxon>Fungi incertae sedis</taxon>
        <taxon>Chytridiomycota</taxon>
        <taxon>Chytridiomycota incertae sedis</taxon>
        <taxon>Chytridiomycetes</taxon>
        <taxon>Rhizophydiales</taxon>
        <taxon>Rhizophydiales incertae sedis</taxon>
        <taxon>Polyrhizophydium</taxon>
    </lineage>
</organism>
<evidence type="ECO:0000256" key="1">
    <source>
        <dbReference type="ARBA" id="ARBA00004141"/>
    </source>
</evidence>
<evidence type="ECO:0000256" key="6">
    <source>
        <dbReference type="SAM" id="Phobius"/>
    </source>
</evidence>
<dbReference type="EMBL" id="JADGIZ020000149">
    <property type="protein sequence ID" value="KAL2911147.1"/>
    <property type="molecule type" value="Genomic_DNA"/>
</dbReference>
<reference evidence="7 8" key="1">
    <citation type="submission" date="2023-09" db="EMBL/GenBank/DDBJ databases">
        <title>Pangenome analysis of Batrachochytrium dendrobatidis and related Chytrids.</title>
        <authorList>
            <person name="Yacoub M.N."/>
            <person name="Stajich J.E."/>
            <person name="James T.Y."/>
        </authorList>
    </citation>
    <scope>NUCLEOTIDE SEQUENCE [LARGE SCALE GENOMIC DNA]</scope>
    <source>
        <strain evidence="7 8">JEL0888</strain>
    </source>
</reference>
<feature type="transmembrane region" description="Helical" evidence="6">
    <location>
        <begin position="46"/>
        <end position="71"/>
    </location>
</feature>
<evidence type="ECO:0000313" key="7">
    <source>
        <dbReference type="EMBL" id="KAL2911147.1"/>
    </source>
</evidence>
<feature type="compositionally biased region" description="Gly residues" evidence="5">
    <location>
        <begin position="321"/>
        <end position="330"/>
    </location>
</feature>
<sequence length="360" mass="37507">MRAAAGDGCPVAHSAAKVVLGALISIGLFVSYAPQVRKIIERRSSAGLSVLFLLLGSLGCFSTVGNVFLLQLNSLWSLGYCLEDTLGLTQVSMQLVGFMSIVALFYLYYPVMSISDVSVDAGDLEAVDVLRTSWRWRRIQGIGALIVLYGVFVAASVVVVLQIPDQDLFERVRIGWAGTLGMIAAATGVVQFVPQIVHTWRARSPGALSLPMLMMQCPGSYVFAISLALQPGTNWTSWVSFLVGGTLQLVLVLMCLYFGASGAARSGSRSSLVGIDTDDEDAGGTGAGAADIDDAVRSGLAATRAGASGSRSSLRLSETSLGGGGGGGARAAGYDGDADSDGETDHGEGADEQRPLLARE</sequence>
<keyword evidence="2 6" id="KW-0812">Transmembrane</keyword>
<evidence type="ECO:0000313" key="8">
    <source>
        <dbReference type="Proteomes" id="UP001527925"/>
    </source>
</evidence>
<keyword evidence="3 6" id="KW-1133">Transmembrane helix</keyword>
<evidence type="ECO:0000256" key="2">
    <source>
        <dbReference type="ARBA" id="ARBA00022692"/>
    </source>
</evidence>
<keyword evidence="8" id="KW-1185">Reference proteome</keyword>
<evidence type="ECO:0000256" key="5">
    <source>
        <dbReference type="SAM" id="MobiDB-lite"/>
    </source>
</evidence>
<dbReference type="Proteomes" id="UP001527925">
    <property type="component" value="Unassembled WGS sequence"/>
</dbReference>
<feature type="compositionally biased region" description="Low complexity" evidence="5">
    <location>
        <begin position="304"/>
        <end position="320"/>
    </location>
</feature>
<name>A0ABR4MV48_9FUNG</name>
<dbReference type="Pfam" id="PF04193">
    <property type="entry name" value="PQ-loop"/>
    <property type="match status" value="2"/>
</dbReference>
<feature type="transmembrane region" description="Helical" evidence="6">
    <location>
        <begin position="141"/>
        <end position="163"/>
    </location>
</feature>
<dbReference type="PANTHER" id="PTHR16201:SF11">
    <property type="entry name" value="PQ-LOOP REPEAT-CONTAINING PROTEIN"/>
    <property type="match status" value="1"/>
</dbReference>
<feature type="transmembrane region" description="Helical" evidence="6">
    <location>
        <begin position="235"/>
        <end position="260"/>
    </location>
</feature>
<feature type="transmembrane region" description="Helical" evidence="6">
    <location>
        <begin position="206"/>
        <end position="229"/>
    </location>
</feature>
<evidence type="ECO:0000256" key="4">
    <source>
        <dbReference type="ARBA" id="ARBA00023136"/>
    </source>
</evidence>
<protein>
    <recommendedName>
        <fullName evidence="9">PQ loop repeat protein</fullName>
    </recommendedName>
</protein>
<proteinExistence type="predicted"/>
<dbReference type="SMART" id="SM00679">
    <property type="entry name" value="CTNS"/>
    <property type="match status" value="2"/>
</dbReference>
<evidence type="ECO:0000256" key="3">
    <source>
        <dbReference type="ARBA" id="ARBA00022989"/>
    </source>
</evidence>
<feature type="region of interest" description="Disordered" evidence="5">
    <location>
        <begin position="304"/>
        <end position="360"/>
    </location>
</feature>
<feature type="transmembrane region" description="Helical" evidence="6">
    <location>
        <begin position="175"/>
        <end position="194"/>
    </location>
</feature>
<evidence type="ECO:0008006" key="9">
    <source>
        <dbReference type="Google" id="ProtNLM"/>
    </source>
</evidence>
<keyword evidence="4 6" id="KW-0472">Membrane</keyword>
<feature type="transmembrane region" description="Helical" evidence="6">
    <location>
        <begin position="15"/>
        <end position="34"/>
    </location>
</feature>
<comment type="caution">
    <text evidence="7">The sequence shown here is derived from an EMBL/GenBank/DDBJ whole genome shotgun (WGS) entry which is preliminary data.</text>
</comment>
<dbReference type="Gene3D" id="1.20.1280.290">
    <property type="match status" value="2"/>
</dbReference>
<comment type="subcellular location">
    <subcellularLocation>
        <location evidence="1">Membrane</location>
        <topology evidence="1">Multi-pass membrane protein</topology>
    </subcellularLocation>
</comment>
<gene>
    <name evidence="7" type="ORF">HK105_209395</name>
</gene>
<dbReference type="InterPro" id="IPR051415">
    <property type="entry name" value="LAAT-1"/>
</dbReference>
<feature type="transmembrane region" description="Helical" evidence="6">
    <location>
        <begin position="91"/>
        <end position="109"/>
    </location>
</feature>
<dbReference type="InterPro" id="IPR006603">
    <property type="entry name" value="PQ-loop_rpt"/>
</dbReference>
<accession>A0ABR4MV48</accession>
<dbReference type="PANTHER" id="PTHR16201">
    <property type="entry name" value="SEVEN TRANSMEMBRANE PROTEIN 1-RELATED"/>
    <property type="match status" value="1"/>
</dbReference>